<dbReference type="Gene3D" id="3.40.190.10">
    <property type="entry name" value="Periplasmic binding protein-like II"/>
    <property type="match status" value="2"/>
</dbReference>
<evidence type="ECO:0000256" key="2">
    <source>
        <dbReference type="ARBA" id="ARBA00010333"/>
    </source>
</evidence>
<dbReference type="PANTHER" id="PTHR35936">
    <property type="entry name" value="MEMBRANE-BOUND LYTIC MUREIN TRANSGLYCOSYLASE F"/>
    <property type="match status" value="1"/>
</dbReference>
<dbReference type="GO" id="GO:0030313">
    <property type="term" value="C:cell envelope"/>
    <property type="evidence" value="ECO:0007669"/>
    <property type="project" value="UniProtKB-SubCell"/>
</dbReference>
<evidence type="ECO:0000256" key="4">
    <source>
        <dbReference type="RuleBase" id="RU003744"/>
    </source>
</evidence>
<dbReference type="PANTHER" id="PTHR35936:SF17">
    <property type="entry name" value="ARGININE-BINDING EXTRACELLULAR PROTEIN ARTP"/>
    <property type="match status" value="1"/>
</dbReference>
<dbReference type="PROSITE" id="PS01039">
    <property type="entry name" value="SBP_BACTERIAL_3"/>
    <property type="match status" value="1"/>
</dbReference>
<dbReference type="SUPFAM" id="SSF53850">
    <property type="entry name" value="Periplasmic binding protein-like II"/>
    <property type="match status" value="1"/>
</dbReference>
<name>A0A2N8K8X4_9BURK</name>
<comment type="subcellular location">
    <subcellularLocation>
        <location evidence="1">Cell envelope</location>
    </subcellularLocation>
</comment>
<dbReference type="InterPro" id="IPR018313">
    <property type="entry name" value="SBP_3_CS"/>
</dbReference>
<evidence type="ECO:0000313" key="8">
    <source>
        <dbReference type="Proteomes" id="UP000235994"/>
    </source>
</evidence>
<comment type="similarity">
    <text evidence="2 4">Belongs to the bacterial solute-binding protein 3 family.</text>
</comment>
<feature type="domain" description="Solute-binding protein family 3/N-terminal" evidence="6">
    <location>
        <begin position="35"/>
        <end position="255"/>
    </location>
</feature>
<dbReference type="EMBL" id="POQS01000015">
    <property type="protein sequence ID" value="PND29901.1"/>
    <property type="molecule type" value="Genomic_DNA"/>
</dbReference>
<gene>
    <name evidence="7" type="ORF">C1I89_32280</name>
</gene>
<dbReference type="AlphaFoldDB" id="A0A2N8K8X4"/>
<accession>A0A2N8K8X4</accession>
<dbReference type="SMART" id="SM00062">
    <property type="entry name" value="PBPb"/>
    <property type="match status" value="1"/>
</dbReference>
<keyword evidence="3 5" id="KW-0732">Signal</keyword>
<protein>
    <submittedName>
        <fullName evidence="7">ABC transporter substrate-binding protein</fullName>
    </submittedName>
</protein>
<dbReference type="InterPro" id="IPR001638">
    <property type="entry name" value="Solute-binding_3/MltF_N"/>
</dbReference>
<dbReference type="RefSeq" id="WP_102776255.1">
    <property type="nucleotide sequence ID" value="NZ_POQS01000015.1"/>
</dbReference>
<organism evidence="7 8">
    <name type="scientific">Achromobacter pulmonis</name>
    <dbReference type="NCBI Taxonomy" id="1389932"/>
    <lineage>
        <taxon>Bacteria</taxon>
        <taxon>Pseudomonadati</taxon>
        <taxon>Pseudomonadota</taxon>
        <taxon>Betaproteobacteria</taxon>
        <taxon>Burkholderiales</taxon>
        <taxon>Alcaligenaceae</taxon>
        <taxon>Achromobacter</taxon>
    </lineage>
</organism>
<evidence type="ECO:0000256" key="1">
    <source>
        <dbReference type="ARBA" id="ARBA00004196"/>
    </source>
</evidence>
<dbReference type="CDD" id="cd01072">
    <property type="entry name" value="PBP2_SMa0082_like"/>
    <property type="match status" value="1"/>
</dbReference>
<feature type="signal peptide" evidence="5">
    <location>
        <begin position="1"/>
        <end position="23"/>
    </location>
</feature>
<sequence>MKLFAKLAAAAAVCLSLAAPAAAADKLQDVLDAGKLRVGVLMDAAPWGFKNAKGEADGLDIDMAKLMAADLGVKLELVQLTGASRIPSLLAGKVDVLIAAAGATPERAQQVMFSQPYAAVNLGVYGGEGLPQAKTAADLKGRSIAVAKGSTLDIWLTDNAPEARLVRFEDTPSAVAAYLAGQAESFAENSAIALKVAEDNPAKAPQLKFLIRQSPAHAAVQQGQQNLLNWINTFLFSNRMNGKLATLQEKWFKEAQTLPQM</sequence>
<keyword evidence="8" id="KW-1185">Reference proteome</keyword>
<evidence type="ECO:0000256" key="3">
    <source>
        <dbReference type="ARBA" id="ARBA00022729"/>
    </source>
</evidence>
<reference evidence="7 8" key="1">
    <citation type="submission" date="2018-01" db="EMBL/GenBank/DDBJ databases">
        <title>The draft genome of an aniline degradation strain ANB-1.</title>
        <authorList>
            <person name="Zhang L."/>
            <person name="Jiang J."/>
        </authorList>
    </citation>
    <scope>NUCLEOTIDE SEQUENCE [LARGE SCALE GENOMIC DNA]</scope>
    <source>
        <strain evidence="7 8">ANB-1</strain>
    </source>
</reference>
<dbReference type="Proteomes" id="UP000235994">
    <property type="component" value="Unassembled WGS sequence"/>
</dbReference>
<feature type="chain" id="PRO_5014996506" evidence="5">
    <location>
        <begin position="24"/>
        <end position="261"/>
    </location>
</feature>
<evidence type="ECO:0000256" key="5">
    <source>
        <dbReference type="SAM" id="SignalP"/>
    </source>
</evidence>
<proteinExistence type="inferred from homology"/>
<evidence type="ECO:0000313" key="7">
    <source>
        <dbReference type="EMBL" id="PND29901.1"/>
    </source>
</evidence>
<dbReference type="Pfam" id="PF00497">
    <property type="entry name" value="SBP_bac_3"/>
    <property type="match status" value="1"/>
</dbReference>
<comment type="caution">
    <text evidence="7">The sequence shown here is derived from an EMBL/GenBank/DDBJ whole genome shotgun (WGS) entry which is preliminary data.</text>
</comment>
<evidence type="ECO:0000259" key="6">
    <source>
        <dbReference type="SMART" id="SM00062"/>
    </source>
</evidence>